<dbReference type="KEGG" id="uli:ETAA1_04330"/>
<evidence type="ECO:0000313" key="3">
    <source>
        <dbReference type="EMBL" id="QDU18541.1"/>
    </source>
</evidence>
<dbReference type="InterPro" id="IPR036514">
    <property type="entry name" value="SGNH_hydro_sf"/>
</dbReference>
<dbReference type="InterPro" id="IPR055557">
    <property type="entry name" value="DUF7133"/>
</dbReference>
<organism evidence="3 4">
    <name type="scientific">Urbifossiella limnaea</name>
    <dbReference type="NCBI Taxonomy" id="2528023"/>
    <lineage>
        <taxon>Bacteria</taxon>
        <taxon>Pseudomonadati</taxon>
        <taxon>Planctomycetota</taxon>
        <taxon>Planctomycetia</taxon>
        <taxon>Gemmatales</taxon>
        <taxon>Gemmataceae</taxon>
        <taxon>Urbifossiella</taxon>
    </lineage>
</organism>
<dbReference type="Gene3D" id="2.120.10.30">
    <property type="entry name" value="TolB, C-terminal domain"/>
    <property type="match status" value="1"/>
</dbReference>
<dbReference type="SUPFAM" id="SSF48371">
    <property type="entry name" value="ARM repeat"/>
    <property type="match status" value="1"/>
</dbReference>
<gene>
    <name evidence="3" type="ORF">ETAA1_04330</name>
</gene>
<dbReference type="InterPro" id="IPR013830">
    <property type="entry name" value="SGNH_hydro"/>
</dbReference>
<dbReference type="Gene3D" id="3.40.50.1110">
    <property type="entry name" value="SGNH hydrolase"/>
    <property type="match status" value="1"/>
</dbReference>
<proteinExistence type="predicted"/>
<dbReference type="SUPFAM" id="SSF52266">
    <property type="entry name" value="SGNH hydrolase"/>
    <property type="match status" value="1"/>
</dbReference>
<keyword evidence="4" id="KW-1185">Reference proteome</keyword>
<dbReference type="InterPro" id="IPR011042">
    <property type="entry name" value="6-blade_b-propeller_TolB-like"/>
</dbReference>
<dbReference type="InterPro" id="IPR011989">
    <property type="entry name" value="ARM-like"/>
</dbReference>
<dbReference type="InterPro" id="IPR013428">
    <property type="entry name" value="Membrane-bound_put_N"/>
</dbReference>
<feature type="domain" description="SGNH hydrolase-type esterase" evidence="1">
    <location>
        <begin position="54"/>
        <end position="227"/>
    </location>
</feature>
<protein>
    <submittedName>
        <fullName evidence="3">Uncharacterized protein</fullName>
    </submittedName>
</protein>
<accession>A0A517XM01</accession>
<dbReference type="Gene3D" id="1.25.10.10">
    <property type="entry name" value="Leucine-rich Repeat Variant"/>
    <property type="match status" value="1"/>
</dbReference>
<dbReference type="SUPFAM" id="SSF63829">
    <property type="entry name" value="Calcium-dependent phosphotriesterase"/>
    <property type="match status" value="1"/>
</dbReference>
<dbReference type="RefSeq" id="WP_145233904.1">
    <property type="nucleotide sequence ID" value="NZ_CP036273.1"/>
</dbReference>
<dbReference type="NCBIfam" id="TIGR02604">
    <property type="entry name" value="Piru_Ver_Nterm"/>
    <property type="match status" value="1"/>
</dbReference>
<evidence type="ECO:0000259" key="1">
    <source>
        <dbReference type="Pfam" id="PF13472"/>
    </source>
</evidence>
<dbReference type="InterPro" id="IPR016024">
    <property type="entry name" value="ARM-type_fold"/>
</dbReference>
<dbReference type="EMBL" id="CP036273">
    <property type="protein sequence ID" value="QDU18541.1"/>
    <property type="molecule type" value="Genomic_DNA"/>
</dbReference>
<dbReference type="Proteomes" id="UP000319576">
    <property type="component" value="Chromosome"/>
</dbReference>
<evidence type="ECO:0000259" key="2">
    <source>
        <dbReference type="Pfam" id="PF23500"/>
    </source>
</evidence>
<reference evidence="3 4" key="1">
    <citation type="submission" date="2019-02" db="EMBL/GenBank/DDBJ databases">
        <title>Deep-cultivation of Planctomycetes and their phenomic and genomic characterization uncovers novel biology.</title>
        <authorList>
            <person name="Wiegand S."/>
            <person name="Jogler M."/>
            <person name="Boedeker C."/>
            <person name="Pinto D."/>
            <person name="Vollmers J."/>
            <person name="Rivas-Marin E."/>
            <person name="Kohn T."/>
            <person name="Peeters S.H."/>
            <person name="Heuer A."/>
            <person name="Rast P."/>
            <person name="Oberbeckmann S."/>
            <person name="Bunk B."/>
            <person name="Jeske O."/>
            <person name="Meyerdierks A."/>
            <person name="Storesund J.E."/>
            <person name="Kallscheuer N."/>
            <person name="Luecker S."/>
            <person name="Lage O.M."/>
            <person name="Pohl T."/>
            <person name="Merkel B.J."/>
            <person name="Hornburger P."/>
            <person name="Mueller R.-W."/>
            <person name="Bruemmer F."/>
            <person name="Labrenz M."/>
            <person name="Spormann A.M."/>
            <person name="Op den Camp H."/>
            <person name="Overmann J."/>
            <person name="Amann R."/>
            <person name="Jetten M.S.M."/>
            <person name="Mascher T."/>
            <person name="Medema M.H."/>
            <person name="Devos D.P."/>
            <person name="Kaster A.-K."/>
            <person name="Ovreas L."/>
            <person name="Rohde M."/>
            <person name="Galperin M.Y."/>
            <person name="Jogler C."/>
        </authorList>
    </citation>
    <scope>NUCLEOTIDE SEQUENCE [LARGE SCALE GENOMIC DNA]</scope>
    <source>
        <strain evidence="3 4">ETA_A1</strain>
    </source>
</reference>
<dbReference type="AlphaFoldDB" id="A0A517XM01"/>
<name>A0A517XM01_9BACT</name>
<dbReference type="PANTHER" id="PTHR33546">
    <property type="entry name" value="LARGE, MULTIFUNCTIONAL SECRETED PROTEIN-RELATED"/>
    <property type="match status" value="1"/>
</dbReference>
<dbReference type="OrthoDB" id="228131at2"/>
<dbReference type="Pfam" id="PF23500">
    <property type="entry name" value="DUF7133"/>
    <property type="match status" value="1"/>
</dbReference>
<evidence type="ECO:0000313" key="4">
    <source>
        <dbReference type="Proteomes" id="UP000319576"/>
    </source>
</evidence>
<dbReference type="PANTHER" id="PTHR33546:SF1">
    <property type="entry name" value="LARGE, MULTIFUNCTIONAL SECRETED PROTEIN"/>
    <property type="match status" value="1"/>
</dbReference>
<dbReference type="CDD" id="cd01834">
    <property type="entry name" value="SGNH_hydrolase_like_2"/>
    <property type="match status" value="1"/>
</dbReference>
<sequence>MSRKLLAVVAIVAAGAAAWYVLRPPQSPPPPAARLPLNPGDRVAVVGNGFAEGMLYHGHFETRLHARHPEHRLVVRNLGYAGDEVTTPPTRAVGHLDHGTTRLEDVKPDVVIACYGMNESFAGADGLAAFEDALNEFAGRVITTPFNGRAPPKLVLVSPIAHENTGRPGFPDGAAHTEVLKQYAEAVGRVAAKSGSVFVDLFEPSRRLMAEHKLTTDGIRPTDAGDKLLAAALDEALFGPHPTGGAEYEALRTAVNDKSLHVWYDTRPAQGNFIYGSHKTGVNQPVFKAEFAKLRKMIELRDARVWDIAAGKPVPPQIDDSPSGTLPPVESKFGPARVPTTAETLKAFTTAPGFEVTLFASEEQFPELKKPVAMTFDARGRLWVNTWPSYPLHRPGDAPPDDKVLILDDPQGTGKAATASVFARGLYLPTGLAVGDGGAYVGCPPDVWFLREGGGRERVLPGFGNADTHRALTTFRWGPGGELYFDEGVYNYSQVETPYGVRRSFNGAVWRYDARAGRLDAHVAYKFGNPWGHAFDRWGQEFVADAADGSTYFATPFSGQTDYPRQHPPLKTMHEKQWRPTAGCVVASGRHFPDDWRGDLLVNNTMGVKGVLRFRLSDAGSGFVATPADPLLVSADPAFCPVDIAFGPDGALYVCDWSDAVTNYIAVPLRDPSRDHTHGRIWRVAAKGRPPAPRPTIDGAPVAALFDLLKAPEDATRDLARRELRLRDAKEVSAAADRWAAALNTADPDFAHHQLEALWACQHADAVNEPLLRAVLKSAEPRSRAAATRVLCAWRDRLPDALGLLGPAARDDHPRVRLEAVRALSFFRTRVARDLAAAVAVPPGDDYLRYAVDETLATLDERLRR</sequence>
<dbReference type="Pfam" id="PF13646">
    <property type="entry name" value="HEAT_2"/>
    <property type="match status" value="1"/>
</dbReference>
<dbReference type="Pfam" id="PF13472">
    <property type="entry name" value="Lipase_GDSL_2"/>
    <property type="match status" value="1"/>
</dbReference>
<feature type="domain" description="DUF7133" evidence="2">
    <location>
        <begin position="342"/>
        <end position="687"/>
    </location>
</feature>
<dbReference type="GO" id="GO:0016788">
    <property type="term" value="F:hydrolase activity, acting on ester bonds"/>
    <property type="evidence" value="ECO:0007669"/>
    <property type="project" value="UniProtKB-ARBA"/>
</dbReference>